<dbReference type="Gene3D" id="3.90.550.10">
    <property type="entry name" value="Spore Coat Polysaccharide Biosynthesis Protein SpsA, Chain A"/>
    <property type="match status" value="1"/>
</dbReference>
<dbReference type="EMBL" id="JBHLZN010000001">
    <property type="protein sequence ID" value="MFB9885591.1"/>
    <property type="molecule type" value="Genomic_DNA"/>
</dbReference>
<dbReference type="PANTHER" id="PTHR42866">
    <property type="entry name" value="3-DEOXY-MANNO-OCTULOSONATE CYTIDYLYLTRANSFERASE"/>
    <property type="match status" value="1"/>
</dbReference>
<keyword evidence="3 4" id="KW-0448">Lipopolysaccharide biosynthesis</keyword>
<comment type="caution">
    <text evidence="5">The sequence shown here is derived from an EMBL/GenBank/DDBJ whole genome shotgun (WGS) entry which is preliminary data.</text>
</comment>
<organism evidence="5 6">
    <name type="scientific">Balneatrix alpica</name>
    <dbReference type="NCBI Taxonomy" id="75684"/>
    <lineage>
        <taxon>Bacteria</taxon>
        <taxon>Pseudomonadati</taxon>
        <taxon>Pseudomonadota</taxon>
        <taxon>Gammaproteobacteria</taxon>
        <taxon>Oceanospirillales</taxon>
        <taxon>Balneatrichaceae</taxon>
        <taxon>Balneatrix</taxon>
    </lineage>
</organism>
<protein>
    <recommendedName>
        <fullName evidence="4">3-deoxy-manno-octulosonate cytidylyltransferase</fullName>
        <ecNumber evidence="4">2.7.7.38</ecNumber>
    </recommendedName>
    <alternativeName>
        <fullName evidence="4">CMP-2-keto-3-deoxyoctulosonic acid synthase</fullName>
        <shortName evidence="4">CKS</shortName>
        <shortName evidence="4">CMP-KDO synthase</shortName>
    </alternativeName>
</protein>
<keyword evidence="4" id="KW-0963">Cytoplasm</keyword>
<dbReference type="NCBIfam" id="NF003950">
    <property type="entry name" value="PRK05450.1-3"/>
    <property type="match status" value="1"/>
</dbReference>
<proteinExistence type="inferred from homology"/>
<dbReference type="GO" id="GO:0008690">
    <property type="term" value="F:3-deoxy-manno-octulosonate cytidylyltransferase activity"/>
    <property type="evidence" value="ECO:0007669"/>
    <property type="project" value="UniProtKB-EC"/>
</dbReference>
<keyword evidence="2 4" id="KW-0548">Nucleotidyltransferase</keyword>
<comment type="similarity">
    <text evidence="4">Belongs to the KdsB family.</text>
</comment>
<evidence type="ECO:0000256" key="4">
    <source>
        <dbReference type="HAMAP-Rule" id="MF_00057"/>
    </source>
</evidence>
<comment type="function">
    <text evidence="4">Activates KDO (a required 8-carbon sugar) for incorporation into bacterial lipopolysaccharide in Gram-negative bacteria.</text>
</comment>
<dbReference type="NCBIfam" id="NF003952">
    <property type="entry name" value="PRK05450.1-5"/>
    <property type="match status" value="1"/>
</dbReference>
<dbReference type="SUPFAM" id="SSF53448">
    <property type="entry name" value="Nucleotide-diphospho-sugar transferases"/>
    <property type="match status" value="1"/>
</dbReference>
<reference evidence="5 6" key="1">
    <citation type="submission" date="2024-09" db="EMBL/GenBank/DDBJ databases">
        <authorList>
            <person name="Sun Q."/>
            <person name="Mori K."/>
        </authorList>
    </citation>
    <scope>NUCLEOTIDE SEQUENCE [LARGE SCALE GENOMIC DNA]</scope>
    <source>
        <strain evidence="5 6">ATCC 51285</strain>
    </source>
</reference>
<name>A0ABV5Z8I5_9GAMM</name>
<dbReference type="InterPro" id="IPR003329">
    <property type="entry name" value="Cytidylyl_trans"/>
</dbReference>
<comment type="catalytic activity">
    <reaction evidence="4">
        <text>3-deoxy-alpha-D-manno-oct-2-ulosonate + CTP = CMP-3-deoxy-beta-D-manno-octulosonate + diphosphate</text>
        <dbReference type="Rhea" id="RHEA:23448"/>
        <dbReference type="ChEBI" id="CHEBI:33019"/>
        <dbReference type="ChEBI" id="CHEBI:37563"/>
        <dbReference type="ChEBI" id="CHEBI:85986"/>
        <dbReference type="ChEBI" id="CHEBI:85987"/>
        <dbReference type="EC" id="2.7.7.38"/>
    </reaction>
</comment>
<dbReference type="NCBIfam" id="TIGR00466">
    <property type="entry name" value="kdsB"/>
    <property type="match status" value="1"/>
</dbReference>
<dbReference type="Proteomes" id="UP001589628">
    <property type="component" value="Unassembled WGS sequence"/>
</dbReference>
<comment type="pathway">
    <text evidence="4">Nucleotide-sugar biosynthesis; CMP-3-deoxy-D-manno-octulosonate biosynthesis; CMP-3-deoxy-D-manno-octulosonate from 3-deoxy-D-manno-octulosonate and CTP: step 1/1.</text>
</comment>
<dbReference type="RefSeq" id="WP_027313680.1">
    <property type="nucleotide sequence ID" value="NZ_JBHLZN010000001.1"/>
</dbReference>
<comment type="subcellular location">
    <subcellularLocation>
        <location evidence="4">Cytoplasm</location>
    </subcellularLocation>
</comment>
<gene>
    <name evidence="4 5" type="primary">kdsB</name>
    <name evidence="5" type="ORF">ACFFLH_04125</name>
</gene>
<evidence type="ECO:0000256" key="3">
    <source>
        <dbReference type="ARBA" id="ARBA00022985"/>
    </source>
</evidence>
<keyword evidence="6" id="KW-1185">Reference proteome</keyword>
<sequence>MSFIVVIPARYASSRLPGKPLLDLAGQTMIERVWRQAKQSQAQQIYIATDDERIAEVARGFGAEVCMTAASHPSGTDRLQEVASQLQLADDAIVVNVQGDEPLLPPSLIDQVAGLLQVHSEADMATLAEPLADLAQWQNPNVVKLVQDQQGRALYFSRAPIPWPRDAALSGTLTSLPAGLPAQRHIGLYAYRVGLLNRFVSWPSSSLEQWECLEQLRVLENGGRIQVAQALQVPPAGIDTAADLQRVRDWLAAQGQPG</sequence>
<dbReference type="InterPro" id="IPR029044">
    <property type="entry name" value="Nucleotide-diphossugar_trans"/>
</dbReference>
<keyword evidence="1 4" id="KW-0808">Transferase</keyword>
<evidence type="ECO:0000256" key="1">
    <source>
        <dbReference type="ARBA" id="ARBA00022679"/>
    </source>
</evidence>
<dbReference type="HAMAP" id="MF_00057">
    <property type="entry name" value="KdsB"/>
    <property type="match status" value="1"/>
</dbReference>
<dbReference type="EC" id="2.7.7.38" evidence="4"/>
<evidence type="ECO:0000313" key="5">
    <source>
        <dbReference type="EMBL" id="MFB9885591.1"/>
    </source>
</evidence>
<dbReference type="CDD" id="cd02517">
    <property type="entry name" value="CMP-KDO-Synthetase"/>
    <property type="match status" value="1"/>
</dbReference>
<accession>A0ABV5Z8I5</accession>
<dbReference type="PANTHER" id="PTHR42866:SF2">
    <property type="entry name" value="3-DEOXY-MANNO-OCTULOSONATE CYTIDYLYLTRANSFERASE, MITOCHONDRIAL"/>
    <property type="match status" value="1"/>
</dbReference>
<dbReference type="NCBIfam" id="NF009905">
    <property type="entry name" value="PRK13368.1"/>
    <property type="match status" value="1"/>
</dbReference>
<evidence type="ECO:0000313" key="6">
    <source>
        <dbReference type="Proteomes" id="UP001589628"/>
    </source>
</evidence>
<dbReference type="Pfam" id="PF02348">
    <property type="entry name" value="CTP_transf_3"/>
    <property type="match status" value="1"/>
</dbReference>
<evidence type="ECO:0000256" key="2">
    <source>
        <dbReference type="ARBA" id="ARBA00022695"/>
    </source>
</evidence>
<dbReference type="InterPro" id="IPR004528">
    <property type="entry name" value="KdsB"/>
</dbReference>